<keyword evidence="3" id="KW-0645">Protease</keyword>
<dbReference type="GO" id="GO:0006508">
    <property type="term" value="P:proteolysis"/>
    <property type="evidence" value="ECO:0007669"/>
    <property type="project" value="UniProtKB-KW"/>
</dbReference>
<dbReference type="Proteomes" id="UP001143347">
    <property type="component" value="Unassembled WGS sequence"/>
</dbReference>
<dbReference type="GO" id="GO:0008233">
    <property type="term" value="F:peptidase activity"/>
    <property type="evidence" value="ECO:0007669"/>
    <property type="project" value="UniProtKB-KW"/>
</dbReference>
<organism evidence="3 4">
    <name type="scientific">Gordonia aquimaris</name>
    <dbReference type="NCBI Taxonomy" id="2984863"/>
    <lineage>
        <taxon>Bacteria</taxon>
        <taxon>Bacillati</taxon>
        <taxon>Actinomycetota</taxon>
        <taxon>Actinomycetes</taxon>
        <taxon>Mycobacteriales</taxon>
        <taxon>Gordoniaceae</taxon>
        <taxon>Gordonia</taxon>
    </lineage>
</organism>
<reference evidence="3" key="1">
    <citation type="submission" date="2022-10" db="EMBL/GenBank/DDBJ databases">
        <title>WGS of marine actinomycetes from Thailand.</title>
        <authorList>
            <person name="Thawai C."/>
        </authorList>
    </citation>
    <scope>NUCLEOTIDE SEQUENCE</scope>
    <source>
        <strain evidence="3">SW21</strain>
    </source>
</reference>
<accession>A0A9X3I3L1</accession>
<dbReference type="PROSITE" id="PS51903">
    <property type="entry name" value="CLP_R"/>
    <property type="match status" value="1"/>
</dbReference>
<protein>
    <submittedName>
        <fullName evidence="3">ATP-dependent Clp protease ATP-binding subunit</fullName>
    </submittedName>
</protein>
<dbReference type="EMBL" id="JAPKFM010000004">
    <property type="protein sequence ID" value="MCX2963748.1"/>
    <property type="molecule type" value="Genomic_DNA"/>
</dbReference>
<dbReference type="InterPro" id="IPR036628">
    <property type="entry name" value="Clp_N_dom_sf"/>
</dbReference>
<dbReference type="RefSeq" id="WP_266060832.1">
    <property type="nucleotide sequence ID" value="NZ_JAPKFM010000004.1"/>
</dbReference>
<gene>
    <name evidence="3" type="ORF">OSB52_06530</name>
</gene>
<keyword evidence="3" id="KW-0547">Nucleotide-binding</keyword>
<dbReference type="GO" id="GO:0005524">
    <property type="term" value="F:ATP binding"/>
    <property type="evidence" value="ECO:0007669"/>
    <property type="project" value="UniProtKB-KW"/>
</dbReference>
<keyword evidence="1" id="KW-0677">Repeat</keyword>
<dbReference type="Pfam" id="PF02861">
    <property type="entry name" value="Clp_N"/>
    <property type="match status" value="1"/>
</dbReference>
<dbReference type="Gene3D" id="1.10.1780.10">
    <property type="entry name" value="Clp, N-terminal domain"/>
    <property type="match status" value="1"/>
</dbReference>
<comment type="caution">
    <text evidence="3">The sequence shown here is derived from an EMBL/GenBank/DDBJ whole genome shotgun (WGS) entry which is preliminary data.</text>
</comment>
<dbReference type="InterPro" id="IPR004176">
    <property type="entry name" value="Clp_R_N"/>
</dbReference>
<proteinExistence type="predicted"/>
<keyword evidence="4" id="KW-1185">Reference proteome</keyword>
<sequence length="251" mass="26099">MPERTQVHDVRLDDLIAGVRAAHDDPLDQLTGAMITAEHIGEVADHLIGHFVDQARRTGASWADIGAAMGVSKQAAQKRFVTRTPADAAPTPLADEANPFARFTPRARNVIAEAHNVAVADHSTAVTPEHLARALAVAPESIADLTLRAHGVPAASLAAACTANGPASTAMQPSEGEKTVVPYDERSRSVLQATLASAVDLGHDFVGTEHILLGLFTDPEMAAILSGLGIEQTVARATIVSSLADLGHGAS</sequence>
<feature type="domain" description="Clp R" evidence="2">
    <location>
        <begin position="100"/>
        <end position="245"/>
    </location>
</feature>
<dbReference type="AlphaFoldDB" id="A0A9X3I3L1"/>
<keyword evidence="3" id="KW-0378">Hydrolase</keyword>
<evidence type="ECO:0000313" key="3">
    <source>
        <dbReference type="EMBL" id="MCX2963748.1"/>
    </source>
</evidence>
<evidence type="ECO:0000259" key="2">
    <source>
        <dbReference type="PROSITE" id="PS51903"/>
    </source>
</evidence>
<evidence type="ECO:0000313" key="4">
    <source>
        <dbReference type="Proteomes" id="UP001143347"/>
    </source>
</evidence>
<keyword evidence="3" id="KW-0067">ATP-binding</keyword>
<name>A0A9X3I3L1_9ACTN</name>
<evidence type="ECO:0000256" key="1">
    <source>
        <dbReference type="PROSITE-ProRule" id="PRU01251"/>
    </source>
</evidence>
<dbReference type="SUPFAM" id="SSF81923">
    <property type="entry name" value="Double Clp-N motif"/>
    <property type="match status" value="1"/>
</dbReference>